<organism evidence="1 2">
    <name type="scientific">Dermacentor silvarum</name>
    <name type="common">Tick</name>
    <dbReference type="NCBI Taxonomy" id="543639"/>
    <lineage>
        <taxon>Eukaryota</taxon>
        <taxon>Metazoa</taxon>
        <taxon>Ecdysozoa</taxon>
        <taxon>Arthropoda</taxon>
        <taxon>Chelicerata</taxon>
        <taxon>Arachnida</taxon>
        <taxon>Acari</taxon>
        <taxon>Parasitiformes</taxon>
        <taxon>Ixodida</taxon>
        <taxon>Ixodoidea</taxon>
        <taxon>Ixodidae</taxon>
        <taxon>Rhipicephalinae</taxon>
        <taxon>Dermacentor</taxon>
    </lineage>
</organism>
<reference evidence="1" key="1">
    <citation type="submission" date="2020-05" db="EMBL/GenBank/DDBJ databases">
        <title>Large-scale comparative analyses of tick genomes elucidate their genetic diversity and vector capacities.</title>
        <authorList>
            <person name="Jia N."/>
            <person name="Wang J."/>
            <person name="Shi W."/>
            <person name="Du L."/>
            <person name="Sun Y."/>
            <person name="Zhan W."/>
            <person name="Jiang J."/>
            <person name="Wang Q."/>
            <person name="Zhang B."/>
            <person name="Ji P."/>
            <person name="Sakyi L.B."/>
            <person name="Cui X."/>
            <person name="Yuan T."/>
            <person name="Jiang B."/>
            <person name="Yang W."/>
            <person name="Lam T.T.-Y."/>
            <person name="Chang Q."/>
            <person name="Ding S."/>
            <person name="Wang X."/>
            <person name="Zhu J."/>
            <person name="Ruan X."/>
            <person name="Zhao L."/>
            <person name="Wei J."/>
            <person name="Que T."/>
            <person name="Du C."/>
            <person name="Cheng J."/>
            <person name="Dai P."/>
            <person name="Han X."/>
            <person name="Huang E."/>
            <person name="Gao Y."/>
            <person name="Liu J."/>
            <person name="Shao H."/>
            <person name="Ye R."/>
            <person name="Li L."/>
            <person name="Wei W."/>
            <person name="Wang X."/>
            <person name="Wang C."/>
            <person name="Yang T."/>
            <person name="Huo Q."/>
            <person name="Li W."/>
            <person name="Guo W."/>
            <person name="Chen H."/>
            <person name="Zhou L."/>
            <person name="Ni X."/>
            <person name="Tian J."/>
            <person name="Zhou Y."/>
            <person name="Sheng Y."/>
            <person name="Liu T."/>
            <person name="Pan Y."/>
            <person name="Xia L."/>
            <person name="Li J."/>
            <person name="Zhao F."/>
            <person name="Cao W."/>
        </authorList>
    </citation>
    <scope>NUCLEOTIDE SEQUENCE</scope>
    <source>
        <strain evidence="1">Dsil-2018</strain>
    </source>
</reference>
<accession>A0ACB8CPN5</accession>
<gene>
    <name evidence="1" type="ORF">HPB49_005159</name>
</gene>
<name>A0ACB8CPN5_DERSI</name>
<proteinExistence type="predicted"/>
<sequence>MQELRSLRAEIQDLKTENVKLKSQLADTQPKRLTSNADIVPVPAVQSPHTIQQSTPHKRKALEPITQATSSAYAPEGSVNSEALTQLQQRIERKLSEALDCKLAELLDASITKALKRAMDNLLTAKLEKLLLPRIEQAFAAREKQRQEKMDVTQKAFQDMVVTLAQNHNTRLTELENSLLRSQSRSPKEAVLPSRQRWLRVIVNEPPTAFGSGTAGASCENEHIYSNTLPLSHRIPPPILSHYKRPENRLSCWDTRRTP</sequence>
<comment type="caution">
    <text evidence="1">The sequence shown here is derived from an EMBL/GenBank/DDBJ whole genome shotgun (WGS) entry which is preliminary data.</text>
</comment>
<dbReference type="Proteomes" id="UP000821865">
    <property type="component" value="Chromosome 5"/>
</dbReference>
<evidence type="ECO:0000313" key="1">
    <source>
        <dbReference type="EMBL" id="KAH7949104.1"/>
    </source>
</evidence>
<protein>
    <submittedName>
        <fullName evidence="1">Uncharacterized protein</fullName>
    </submittedName>
</protein>
<dbReference type="EMBL" id="CM023474">
    <property type="protein sequence ID" value="KAH7949104.1"/>
    <property type="molecule type" value="Genomic_DNA"/>
</dbReference>
<evidence type="ECO:0000313" key="2">
    <source>
        <dbReference type="Proteomes" id="UP000821865"/>
    </source>
</evidence>
<keyword evidence="2" id="KW-1185">Reference proteome</keyword>